<dbReference type="PANTHER" id="PTHR44591:SF3">
    <property type="entry name" value="RESPONSE REGULATORY DOMAIN-CONTAINING PROTEIN"/>
    <property type="match status" value="1"/>
</dbReference>
<evidence type="ECO:0000259" key="3">
    <source>
        <dbReference type="PROSITE" id="PS50110"/>
    </source>
</evidence>
<dbReference type="InterPro" id="IPR001789">
    <property type="entry name" value="Sig_transdc_resp-reg_receiver"/>
</dbReference>
<dbReference type="PANTHER" id="PTHR44591">
    <property type="entry name" value="STRESS RESPONSE REGULATOR PROTEIN 1"/>
    <property type="match status" value="1"/>
</dbReference>
<keyword evidence="5" id="KW-1185">Reference proteome</keyword>
<evidence type="ECO:0000256" key="1">
    <source>
        <dbReference type="ARBA" id="ARBA00022553"/>
    </source>
</evidence>
<dbReference type="Gene3D" id="3.40.50.2300">
    <property type="match status" value="1"/>
</dbReference>
<feature type="modified residue" description="4-aspartylphosphate" evidence="2">
    <location>
        <position position="57"/>
    </location>
</feature>
<dbReference type="InterPro" id="IPR011006">
    <property type="entry name" value="CheY-like_superfamily"/>
</dbReference>
<evidence type="ECO:0000313" key="4">
    <source>
        <dbReference type="EMBL" id="MFD2863412.1"/>
    </source>
</evidence>
<organism evidence="4 5">
    <name type="scientific">Mucilaginibacter antarcticus</name>
    <dbReference type="NCBI Taxonomy" id="1855725"/>
    <lineage>
        <taxon>Bacteria</taxon>
        <taxon>Pseudomonadati</taxon>
        <taxon>Bacteroidota</taxon>
        <taxon>Sphingobacteriia</taxon>
        <taxon>Sphingobacteriales</taxon>
        <taxon>Sphingobacteriaceae</taxon>
        <taxon>Mucilaginibacter</taxon>
    </lineage>
</organism>
<comment type="caution">
    <text evidence="4">The sequence shown here is derived from an EMBL/GenBank/DDBJ whole genome shotgun (WGS) entry which is preliminary data.</text>
</comment>
<dbReference type="Proteomes" id="UP001597601">
    <property type="component" value="Unassembled WGS sequence"/>
</dbReference>
<feature type="domain" description="Response regulatory" evidence="3">
    <location>
        <begin position="8"/>
        <end position="122"/>
    </location>
</feature>
<keyword evidence="1 2" id="KW-0597">Phosphoprotein</keyword>
<evidence type="ECO:0000313" key="5">
    <source>
        <dbReference type="Proteomes" id="UP001597601"/>
    </source>
</evidence>
<accession>A0ABW5XK96</accession>
<dbReference type="PROSITE" id="PS50110">
    <property type="entry name" value="RESPONSE_REGULATORY"/>
    <property type="match status" value="1"/>
</dbReference>
<dbReference type="InterPro" id="IPR050595">
    <property type="entry name" value="Bact_response_regulator"/>
</dbReference>
<proteinExistence type="predicted"/>
<dbReference type="EMBL" id="JBHUON010000001">
    <property type="protein sequence ID" value="MFD2863412.1"/>
    <property type="molecule type" value="Genomic_DNA"/>
</dbReference>
<name>A0ABW5XK96_9SPHI</name>
<dbReference type="RefSeq" id="WP_377122905.1">
    <property type="nucleotide sequence ID" value="NZ_JBHUHN010000001.1"/>
</dbReference>
<gene>
    <name evidence="4" type="ORF">ACFSYC_01820</name>
</gene>
<dbReference type="SUPFAM" id="SSF52172">
    <property type="entry name" value="CheY-like"/>
    <property type="match status" value="1"/>
</dbReference>
<reference evidence="5" key="1">
    <citation type="journal article" date="2019" name="Int. J. Syst. Evol. Microbiol.">
        <title>The Global Catalogue of Microorganisms (GCM) 10K type strain sequencing project: providing services to taxonomists for standard genome sequencing and annotation.</title>
        <authorList>
            <consortium name="The Broad Institute Genomics Platform"/>
            <consortium name="The Broad Institute Genome Sequencing Center for Infectious Disease"/>
            <person name="Wu L."/>
            <person name="Ma J."/>
        </authorList>
    </citation>
    <scope>NUCLEOTIDE SEQUENCE [LARGE SCALE GENOMIC DNA]</scope>
    <source>
        <strain evidence="5">KCTC 52232</strain>
    </source>
</reference>
<dbReference type="Pfam" id="PF00072">
    <property type="entry name" value="Response_reg"/>
    <property type="match status" value="1"/>
</dbReference>
<protein>
    <submittedName>
        <fullName evidence="4">Two-component system response regulator</fullName>
    </submittedName>
</protein>
<evidence type="ECO:0000256" key="2">
    <source>
        <dbReference type="PROSITE-ProRule" id="PRU00169"/>
    </source>
</evidence>
<dbReference type="SMART" id="SM00448">
    <property type="entry name" value="REC"/>
    <property type="match status" value="1"/>
</dbReference>
<sequence>MPEVKNKRVLIVDDDNDILDVMKEALSYEGYEVRAITGTNDIFPDIIQRRPDLILMDYLLAGINGGELCHQIKNNSSTQAIPVIIMSAHPRVINSLGTYGCDAFIAKPFDLDDVTENIHRLITKAEKQYSC</sequence>